<dbReference type="AlphaFoldDB" id="A0ABD1V5M2"/>
<dbReference type="InterPro" id="IPR003591">
    <property type="entry name" value="Leu-rich_rpt_typical-subtyp"/>
</dbReference>
<evidence type="ECO:0000256" key="3">
    <source>
        <dbReference type="ARBA" id="ARBA00022737"/>
    </source>
</evidence>
<dbReference type="SMART" id="SM00369">
    <property type="entry name" value="LRR_TYP"/>
    <property type="match status" value="2"/>
</dbReference>
<evidence type="ECO:0000256" key="1">
    <source>
        <dbReference type="ARBA" id="ARBA00008894"/>
    </source>
</evidence>
<evidence type="ECO:0000259" key="8">
    <source>
        <dbReference type="Pfam" id="PF18052"/>
    </source>
</evidence>
<keyword evidence="12" id="KW-1185">Reference proteome</keyword>
<dbReference type="InterPro" id="IPR038005">
    <property type="entry name" value="RX-like_CC"/>
</dbReference>
<dbReference type="InterPro" id="IPR041118">
    <property type="entry name" value="Rx_N"/>
</dbReference>
<organism evidence="11 12">
    <name type="scientific">Abeliophyllum distichum</name>
    <dbReference type="NCBI Taxonomy" id="126358"/>
    <lineage>
        <taxon>Eukaryota</taxon>
        <taxon>Viridiplantae</taxon>
        <taxon>Streptophyta</taxon>
        <taxon>Embryophyta</taxon>
        <taxon>Tracheophyta</taxon>
        <taxon>Spermatophyta</taxon>
        <taxon>Magnoliopsida</taxon>
        <taxon>eudicotyledons</taxon>
        <taxon>Gunneridae</taxon>
        <taxon>Pentapetalae</taxon>
        <taxon>asterids</taxon>
        <taxon>lamiids</taxon>
        <taxon>Lamiales</taxon>
        <taxon>Oleaceae</taxon>
        <taxon>Forsythieae</taxon>
        <taxon>Abeliophyllum</taxon>
    </lineage>
</organism>
<evidence type="ECO:0000259" key="10">
    <source>
        <dbReference type="Pfam" id="PF23598"/>
    </source>
</evidence>
<dbReference type="InterPro" id="IPR058922">
    <property type="entry name" value="WHD_DRP"/>
</dbReference>
<dbReference type="Gene3D" id="1.20.5.4130">
    <property type="match status" value="1"/>
</dbReference>
<dbReference type="InterPro" id="IPR036388">
    <property type="entry name" value="WH-like_DNA-bd_sf"/>
</dbReference>
<dbReference type="EMBL" id="JBFOLK010000002">
    <property type="protein sequence ID" value="KAL2532629.1"/>
    <property type="molecule type" value="Genomic_DNA"/>
</dbReference>
<feature type="domain" description="Disease resistance R13L4/SHOC-2-like LRR" evidence="10">
    <location>
        <begin position="571"/>
        <end position="841"/>
    </location>
</feature>
<dbReference type="PANTHER" id="PTHR36766">
    <property type="entry name" value="PLANT BROAD-SPECTRUM MILDEW RESISTANCE PROTEIN RPW8"/>
    <property type="match status" value="1"/>
</dbReference>
<dbReference type="FunFam" id="3.40.50.300:FF:001091">
    <property type="entry name" value="Probable disease resistance protein At1g61300"/>
    <property type="match status" value="1"/>
</dbReference>
<gene>
    <name evidence="11" type="ORF">Adt_05980</name>
</gene>
<dbReference type="Pfam" id="PF00931">
    <property type="entry name" value="NB-ARC"/>
    <property type="match status" value="1"/>
</dbReference>
<dbReference type="InterPro" id="IPR055414">
    <property type="entry name" value="LRR_R13L4/SHOC2-like"/>
</dbReference>
<evidence type="ECO:0000313" key="11">
    <source>
        <dbReference type="EMBL" id="KAL2532629.1"/>
    </source>
</evidence>
<dbReference type="Gene3D" id="1.10.8.430">
    <property type="entry name" value="Helical domain of apoptotic protease-activating factors"/>
    <property type="match status" value="1"/>
</dbReference>
<keyword evidence="3" id="KW-0677">Repeat</keyword>
<accession>A0ABD1V5M2</accession>
<dbReference type="InterPro" id="IPR001611">
    <property type="entry name" value="Leu-rich_rpt"/>
</dbReference>
<evidence type="ECO:0000259" key="7">
    <source>
        <dbReference type="Pfam" id="PF00931"/>
    </source>
</evidence>
<keyword evidence="2" id="KW-0433">Leucine-rich repeat</keyword>
<keyword evidence="6" id="KW-0067">ATP-binding</keyword>
<dbReference type="PROSITE" id="PS51450">
    <property type="entry name" value="LRR"/>
    <property type="match status" value="1"/>
</dbReference>
<keyword evidence="4" id="KW-0547">Nucleotide-binding</keyword>
<dbReference type="InterPro" id="IPR032675">
    <property type="entry name" value="LRR_dom_sf"/>
</dbReference>
<dbReference type="PANTHER" id="PTHR36766:SF45">
    <property type="entry name" value="NB-ARC DOMAIN-CONTAINING PROTEIN"/>
    <property type="match status" value="1"/>
</dbReference>
<keyword evidence="5" id="KW-0611">Plant defense</keyword>
<comment type="similarity">
    <text evidence="1">Belongs to the disease resistance NB-LRR family.</text>
</comment>
<dbReference type="Pfam" id="PF18052">
    <property type="entry name" value="Rx_N"/>
    <property type="match status" value="1"/>
</dbReference>
<evidence type="ECO:0000256" key="4">
    <source>
        <dbReference type="ARBA" id="ARBA00022741"/>
    </source>
</evidence>
<reference evidence="12" key="1">
    <citation type="submission" date="2024-07" db="EMBL/GenBank/DDBJ databases">
        <title>Two chromosome-level genome assemblies of Korean endemic species Abeliophyllum distichum and Forsythia ovata (Oleaceae).</title>
        <authorList>
            <person name="Jang H."/>
        </authorList>
    </citation>
    <scope>NUCLEOTIDE SEQUENCE [LARGE SCALE GENOMIC DNA]</scope>
</reference>
<dbReference type="Pfam" id="PF23598">
    <property type="entry name" value="LRR_14"/>
    <property type="match status" value="1"/>
</dbReference>
<evidence type="ECO:0000256" key="2">
    <source>
        <dbReference type="ARBA" id="ARBA00022614"/>
    </source>
</evidence>
<evidence type="ECO:0000259" key="9">
    <source>
        <dbReference type="Pfam" id="PF23559"/>
    </source>
</evidence>
<dbReference type="InterPro" id="IPR002182">
    <property type="entry name" value="NB-ARC"/>
</dbReference>
<proteinExistence type="inferred from homology"/>
<feature type="domain" description="Disease resistance N-terminal" evidence="8">
    <location>
        <begin position="8"/>
        <end position="91"/>
    </location>
</feature>
<evidence type="ECO:0000256" key="6">
    <source>
        <dbReference type="ARBA" id="ARBA00022840"/>
    </source>
</evidence>
<comment type="caution">
    <text evidence="11">The sequence shown here is derived from an EMBL/GenBank/DDBJ whole genome shotgun (WGS) entry which is preliminary data.</text>
</comment>
<dbReference type="Gene3D" id="3.40.50.300">
    <property type="entry name" value="P-loop containing nucleotide triphosphate hydrolases"/>
    <property type="match status" value="1"/>
</dbReference>
<protein>
    <submittedName>
        <fullName evidence="11">Disease resistance RPP13-like protein 1</fullName>
    </submittedName>
</protein>
<dbReference type="CDD" id="cd14798">
    <property type="entry name" value="RX-CC_like"/>
    <property type="match status" value="1"/>
</dbReference>
<dbReference type="GO" id="GO:0051607">
    <property type="term" value="P:defense response to virus"/>
    <property type="evidence" value="ECO:0007669"/>
    <property type="project" value="UniProtKB-ARBA"/>
</dbReference>
<dbReference type="FunFam" id="1.10.10.10:FF:000322">
    <property type="entry name" value="Probable disease resistance protein At1g63360"/>
    <property type="match status" value="1"/>
</dbReference>
<dbReference type="PRINTS" id="PR00364">
    <property type="entry name" value="DISEASERSIST"/>
</dbReference>
<dbReference type="Proteomes" id="UP001604336">
    <property type="component" value="Unassembled WGS sequence"/>
</dbReference>
<feature type="domain" description="Disease resistance protein winged helix" evidence="9">
    <location>
        <begin position="438"/>
        <end position="507"/>
    </location>
</feature>
<evidence type="ECO:0000313" key="12">
    <source>
        <dbReference type="Proteomes" id="UP001604336"/>
    </source>
</evidence>
<dbReference type="InterPro" id="IPR027417">
    <property type="entry name" value="P-loop_NTPase"/>
</dbReference>
<dbReference type="Gene3D" id="3.80.10.10">
    <property type="entry name" value="Ribonuclease Inhibitor"/>
    <property type="match status" value="1"/>
</dbReference>
<feature type="domain" description="NB-ARC" evidence="7">
    <location>
        <begin position="193"/>
        <end position="356"/>
    </location>
</feature>
<dbReference type="InterPro" id="IPR042197">
    <property type="entry name" value="Apaf_helical"/>
</dbReference>
<evidence type="ECO:0000256" key="5">
    <source>
        <dbReference type="ARBA" id="ARBA00022821"/>
    </source>
</evidence>
<name>A0ABD1V5M2_9LAMI</name>
<dbReference type="Gene3D" id="1.10.10.10">
    <property type="entry name" value="Winged helix-like DNA-binding domain superfamily/Winged helix DNA-binding domain"/>
    <property type="match status" value="1"/>
</dbReference>
<dbReference type="SUPFAM" id="SSF52058">
    <property type="entry name" value="L domain-like"/>
    <property type="match status" value="1"/>
</dbReference>
<dbReference type="Pfam" id="PF23559">
    <property type="entry name" value="WHD_DRP"/>
    <property type="match status" value="1"/>
</dbReference>
<sequence>MVETIINMVVKRLASIIEKRVRDEVNLVLNSAKEAGSLVSKLKMIQQLLDDAERKGVTDPQVKAWLGKIEDAAYEMDDALDEWEMKIHELEMEGSEDVSDCWEKVSSFIQSLCLCFEHVVDRRRIALKIKELNGRLESIAKENEDEFKFLRKLSGEKNQDSQDFKRVLETSYVDKSKVKGRDDDQKFLVSKLLSESKQGNDIHIISIVGMGGLGKTTLAKLLYSDFRVKEHFQQKIWISVSDLFDEIWIAKAILESLNQTSPNLTEFQALLQCIETTVSGKRFLLVLDDVWKHDHKKWEPLKICLSKGAPGSKILVTTRNESVAKMMGSVDTHLLRPLSDSECFALLSEIAFEKQKEYHNILEAIGLAIANKCSGLPLAAKTLGSLLRFKDTVQEWNNVLSSEIWQMEIAEIEIFPHLYLSYNELRPAVKRCFLYCAIFSIDSEINVNTLIRMWMAQGFLLGESAEKMELKGREYVQDLAMRSFFEVVDRSGHIFSCKMYRIIHDFAQFLTKSEYFIVDSTDDKGITAKEASCPYARHLVWQDDGTASIPVSICSVEKLRSFLCENYLPADVLSTLKSVRVLNLSHCRLQELSPVIGNLIHLRYLDLSYNSIGELPITVCDLYYLQSLILEGCEYLSKLPEEIFKLKNLRYLVVSDMSDAASIPQGLEKLTGLRTLSCFKTERGGSSLGWLKNLNQLKGHMSIIIDNLNEESDVIEAQNAALKNKNGIRSLRLQFRGEVRMDVMEALQPPPNLLGLVFEGYIGIEFPRWITMSLNKLKVFTVSHCSSLPPLGNLQSLEELYIWSIENMKYLGREFLGITGDGRAIAFPKLKSLKFYSCEEWTEWEDIRVEEEEEDVVSIMPCLQELVVSECPNLKALPHRLLRRTPLDKLDIASSVLLIEQFKSRGGYEFLSPRCRVLTW</sequence>
<dbReference type="SUPFAM" id="SSF52540">
    <property type="entry name" value="P-loop containing nucleoside triphosphate hydrolases"/>
    <property type="match status" value="1"/>
</dbReference>
<dbReference type="GO" id="GO:0005524">
    <property type="term" value="F:ATP binding"/>
    <property type="evidence" value="ECO:0007669"/>
    <property type="project" value="UniProtKB-KW"/>
</dbReference>